<dbReference type="InterPro" id="IPR050447">
    <property type="entry name" value="Erg6_SMT_methyltransf"/>
</dbReference>
<dbReference type="InterPro" id="IPR041698">
    <property type="entry name" value="Methyltransf_25"/>
</dbReference>
<evidence type="ECO:0000256" key="1">
    <source>
        <dbReference type="ARBA" id="ARBA00022679"/>
    </source>
</evidence>
<dbReference type="Proteomes" id="UP000028090">
    <property type="component" value="Unassembled WGS sequence"/>
</dbReference>
<dbReference type="PATRIC" id="fig|28037.95.peg.1143"/>
<sequence length="240" mass="27871">MDTFVLNEDNHKKWEELHAQSSKTETRLVPNDAVQKIFSLRNQIVTQNDECRVLEVGCGFGRNLYYLIENHYADTYCGVDLTKEAADSAKQLLTKSFPQFNCHITQTDVGKGLDFPDNHFDSIFDIMSAITFIVDEKDRQNYFSEVKRVLKAGGMYYFYCPRKDGIFRDAIPDNSLLEKGYIRRKLDSMLERVYTESELIELLAPMRLVKLEIGSKHTRAFGDELFIRNNGFWFGAFKKI</sequence>
<evidence type="ECO:0000313" key="3">
    <source>
        <dbReference type="EMBL" id="KEQ34583.1"/>
    </source>
</evidence>
<dbReference type="SUPFAM" id="SSF53335">
    <property type="entry name" value="S-adenosyl-L-methionine-dependent methyltransferases"/>
    <property type="match status" value="1"/>
</dbReference>
<evidence type="ECO:0000313" key="4">
    <source>
        <dbReference type="Proteomes" id="UP000028090"/>
    </source>
</evidence>
<dbReference type="InterPro" id="IPR029063">
    <property type="entry name" value="SAM-dependent_MTases_sf"/>
</dbReference>
<dbReference type="PANTHER" id="PTHR44068">
    <property type="entry name" value="ZGC:194242"/>
    <property type="match status" value="1"/>
</dbReference>
<keyword evidence="3" id="KW-0489">Methyltransferase</keyword>
<feature type="domain" description="Methyltransferase" evidence="2">
    <location>
        <begin position="53"/>
        <end position="154"/>
    </location>
</feature>
<reference evidence="3 4" key="1">
    <citation type="submission" date="2014-05" db="EMBL/GenBank/DDBJ databases">
        <authorList>
            <person name="Daugherty S.C."/>
            <person name="Tallon L.J."/>
            <person name="Sadzewicz L."/>
            <person name="Kilian M."/>
            <person name="Tettelin H."/>
        </authorList>
    </citation>
    <scope>NUCLEOTIDE SEQUENCE [LARGE SCALE GENOMIC DNA]</scope>
    <source>
        <strain evidence="3 4">SK629</strain>
    </source>
</reference>
<dbReference type="PANTHER" id="PTHR44068:SF1">
    <property type="entry name" value="HYPOTHETICAL LOC100005854"/>
    <property type="match status" value="1"/>
</dbReference>
<organism evidence="3 4">
    <name type="scientific">Streptococcus mitis</name>
    <dbReference type="NCBI Taxonomy" id="28037"/>
    <lineage>
        <taxon>Bacteria</taxon>
        <taxon>Bacillati</taxon>
        <taxon>Bacillota</taxon>
        <taxon>Bacilli</taxon>
        <taxon>Lactobacillales</taxon>
        <taxon>Streptococcaceae</taxon>
        <taxon>Streptococcus</taxon>
        <taxon>Streptococcus mitis group</taxon>
    </lineage>
</organism>
<dbReference type="GO" id="GO:0032259">
    <property type="term" value="P:methylation"/>
    <property type="evidence" value="ECO:0007669"/>
    <property type="project" value="UniProtKB-KW"/>
</dbReference>
<dbReference type="Gene3D" id="3.40.50.150">
    <property type="entry name" value="Vaccinia Virus protein VP39"/>
    <property type="match status" value="1"/>
</dbReference>
<comment type="caution">
    <text evidence="3">The sequence shown here is derived from an EMBL/GenBank/DDBJ whole genome shotgun (WGS) entry which is preliminary data.</text>
</comment>
<dbReference type="GO" id="GO:0003838">
    <property type="term" value="F:sterol 24-C-methyltransferase activity"/>
    <property type="evidence" value="ECO:0007669"/>
    <property type="project" value="TreeGrafter"/>
</dbReference>
<keyword evidence="1 3" id="KW-0808">Transferase</keyword>
<dbReference type="CDD" id="cd02440">
    <property type="entry name" value="AdoMet_MTases"/>
    <property type="match status" value="1"/>
</dbReference>
<dbReference type="EMBL" id="JPFU01000013">
    <property type="protein sequence ID" value="KEQ34583.1"/>
    <property type="molecule type" value="Genomic_DNA"/>
</dbReference>
<gene>
    <name evidence="3" type="ORF">SK629_1211</name>
</gene>
<dbReference type="Pfam" id="PF13649">
    <property type="entry name" value="Methyltransf_25"/>
    <property type="match status" value="1"/>
</dbReference>
<dbReference type="GO" id="GO:0016126">
    <property type="term" value="P:sterol biosynthetic process"/>
    <property type="evidence" value="ECO:0007669"/>
    <property type="project" value="TreeGrafter"/>
</dbReference>
<dbReference type="RefSeq" id="WP_000379364.1">
    <property type="nucleotide sequence ID" value="NZ_JASHBQ010000006.1"/>
</dbReference>
<protein>
    <submittedName>
        <fullName evidence="3">Methyltransferase domain protein</fullName>
    </submittedName>
</protein>
<dbReference type="OrthoDB" id="9804312at2"/>
<evidence type="ECO:0000259" key="2">
    <source>
        <dbReference type="Pfam" id="PF13649"/>
    </source>
</evidence>
<name>A0A081PV60_STRMT</name>
<proteinExistence type="predicted"/>
<accession>A0A081PV60</accession>
<dbReference type="AlphaFoldDB" id="A0A081PV60"/>